<dbReference type="SUPFAM" id="SSF52317">
    <property type="entry name" value="Class I glutamine amidotransferase-like"/>
    <property type="match status" value="1"/>
</dbReference>
<dbReference type="Gene3D" id="3.40.50.880">
    <property type="match status" value="1"/>
</dbReference>
<feature type="domain" description="Carbamoyl-phosphate synthase small subunit N-terminal" evidence="9">
    <location>
        <begin position="1"/>
        <end position="132"/>
    </location>
</feature>
<keyword evidence="5 8" id="KW-0067">ATP-binding</keyword>
<dbReference type="InterPro" id="IPR029062">
    <property type="entry name" value="Class_I_gatase-like"/>
</dbReference>
<feature type="binding site" evidence="8">
    <location>
        <position position="248"/>
    </location>
    <ligand>
        <name>L-glutamine</name>
        <dbReference type="ChEBI" id="CHEBI:58359"/>
    </ligand>
</feature>
<dbReference type="GO" id="GO:0044205">
    <property type="term" value="P:'de novo' UMP biosynthetic process"/>
    <property type="evidence" value="ECO:0007669"/>
    <property type="project" value="UniProtKB-UniRule"/>
</dbReference>
<evidence type="ECO:0000313" key="10">
    <source>
        <dbReference type="EMBL" id="SDI00961.1"/>
    </source>
</evidence>
<dbReference type="EMBL" id="FNDK01000018">
    <property type="protein sequence ID" value="SDI00961.1"/>
    <property type="molecule type" value="Genomic_DNA"/>
</dbReference>
<comment type="subunit">
    <text evidence="8">Composed of two chains; the small (or glutamine) chain promotes the hydrolysis of glutamine to ammonia, which is used by the large (or ammonia) chain to synthesize carbamoyl phosphate. Tetramer of heterodimers (alpha,beta)4.</text>
</comment>
<evidence type="ECO:0000256" key="2">
    <source>
        <dbReference type="ARBA" id="ARBA00007800"/>
    </source>
</evidence>
<dbReference type="GO" id="GO:0006541">
    <property type="term" value="P:glutamine metabolic process"/>
    <property type="evidence" value="ECO:0007669"/>
    <property type="project" value="InterPro"/>
</dbReference>
<comment type="pathway">
    <text evidence="1 8">Amino-acid biosynthesis; L-arginine biosynthesis; carbamoyl phosphate from bicarbonate: step 1/1.</text>
</comment>
<keyword evidence="6 8" id="KW-0315">Glutamine amidotransferase</keyword>
<comment type="similarity">
    <text evidence="2 8">Belongs to the CarA family.</text>
</comment>
<name>A0A1G8H330_9BACI</name>
<dbReference type="UniPathway" id="UPA00068">
    <property type="reaction ID" value="UER00171"/>
</dbReference>
<dbReference type="PRINTS" id="PR00096">
    <property type="entry name" value="GATASE"/>
</dbReference>
<comment type="pathway">
    <text evidence="8">Pyrimidine metabolism; UMP biosynthesis via de novo pathway; (S)-dihydroorotate from bicarbonate: step 1/3.</text>
</comment>
<keyword evidence="11" id="KW-1185">Reference proteome</keyword>
<accession>A0A1G8H330</accession>
<keyword evidence="4 8" id="KW-0547">Nucleotide-binding</keyword>
<reference evidence="10 11" key="1">
    <citation type="submission" date="2016-10" db="EMBL/GenBank/DDBJ databases">
        <authorList>
            <person name="de Groot N.N."/>
        </authorList>
    </citation>
    <scope>NUCLEOTIDE SEQUENCE [LARGE SCALE GENOMIC DNA]</scope>
    <source>
        <strain evidence="10 11">DSM 21632</strain>
    </source>
</reference>
<dbReference type="PANTHER" id="PTHR43418:SF7">
    <property type="entry name" value="CARBAMOYL-PHOSPHATE SYNTHASE SMALL CHAIN"/>
    <property type="match status" value="1"/>
</dbReference>
<dbReference type="NCBIfam" id="NF009475">
    <property type="entry name" value="PRK12838.1"/>
    <property type="match status" value="1"/>
</dbReference>
<dbReference type="AlphaFoldDB" id="A0A1G8H330"/>
<dbReference type="InterPro" id="IPR036480">
    <property type="entry name" value="CarbP_synth_ssu_N_sf"/>
</dbReference>
<protein>
    <recommendedName>
        <fullName evidence="8">Carbamoyl phosphate synthase small chain</fullName>
        <ecNumber evidence="8">6.3.5.5</ecNumber>
    </recommendedName>
    <alternativeName>
        <fullName evidence="8">Carbamoyl phosphate synthetase glutamine chain</fullName>
    </alternativeName>
</protein>
<evidence type="ECO:0000256" key="8">
    <source>
        <dbReference type="HAMAP-Rule" id="MF_01209"/>
    </source>
</evidence>
<evidence type="ECO:0000259" key="9">
    <source>
        <dbReference type="SMART" id="SM01097"/>
    </source>
</evidence>
<evidence type="ECO:0000256" key="4">
    <source>
        <dbReference type="ARBA" id="ARBA00022741"/>
    </source>
</evidence>
<dbReference type="OrthoDB" id="9804328at2"/>
<evidence type="ECO:0000256" key="3">
    <source>
        <dbReference type="ARBA" id="ARBA00022598"/>
    </source>
</evidence>
<dbReference type="InterPro" id="IPR002474">
    <property type="entry name" value="CarbamoylP_synth_ssu_N"/>
</dbReference>
<comment type="catalytic activity">
    <reaction evidence="7 8">
        <text>hydrogencarbonate + L-glutamine + 2 ATP + H2O = carbamoyl phosphate + L-glutamate + 2 ADP + phosphate + 2 H(+)</text>
        <dbReference type="Rhea" id="RHEA:18633"/>
        <dbReference type="ChEBI" id="CHEBI:15377"/>
        <dbReference type="ChEBI" id="CHEBI:15378"/>
        <dbReference type="ChEBI" id="CHEBI:17544"/>
        <dbReference type="ChEBI" id="CHEBI:29985"/>
        <dbReference type="ChEBI" id="CHEBI:30616"/>
        <dbReference type="ChEBI" id="CHEBI:43474"/>
        <dbReference type="ChEBI" id="CHEBI:58228"/>
        <dbReference type="ChEBI" id="CHEBI:58359"/>
        <dbReference type="ChEBI" id="CHEBI:456216"/>
        <dbReference type="EC" id="6.3.5.5"/>
    </reaction>
</comment>
<dbReference type="PRINTS" id="PR00097">
    <property type="entry name" value="ANTSNTHASEII"/>
</dbReference>
<organism evidence="10 11">
    <name type="scientific">Alteribacillus persepolensis</name>
    <dbReference type="NCBI Taxonomy" id="568899"/>
    <lineage>
        <taxon>Bacteria</taxon>
        <taxon>Bacillati</taxon>
        <taxon>Bacillota</taxon>
        <taxon>Bacilli</taxon>
        <taxon>Bacillales</taxon>
        <taxon>Bacillaceae</taxon>
        <taxon>Alteribacillus</taxon>
    </lineage>
</organism>
<dbReference type="Pfam" id="PF00117">
    <property type="entry name" value="GATase"/>
    <property type="match status" value="1"/>
</dbReference>
<feature type="binding site" evidence="8">
    <location>
        <position position="289"/>
    </location>
    <ligand>
        <name>L-glutamine</name>
        <dbReference type="ChEBI" id="CHEBI:58359"/>
    </ligand>
</feature>
<dbReference type="RefSeq" id="WP_091274838.1">
    <property type="nucleotide sequence ID" value="NZ_FNDK01000018.1"/>
</dbReference>
<dbReference type="NCBIfam" id="TIGR01368">
    <property type="entry name" value="CPSaseIIsmall"/>
    <property type="match status" value="1"/>
</dbReference>
<dbReference type="InterPro" id="IPR017926">
    <property type="entry name" value="GATASE"/>
</dbReference>
<evidence type="ECO:0000256" key="6">
    <source>
        <dbReference type="ARBA" id="ARBA00022962"/>
    </source>
</evidence>
<dbReference type="GO" id="GO:0004088">
    <property type="term" value="F:carbamoyl-phosphate synthase (glutamine-hydrolyzing) activity"/>
    <property type="evidence" value="ECO:0007669"/>
    <property type="project" value="UniProtKB-UniRule"/>
</dbReference>
<feature type="binding site" evidence="8">
    <location>
        <position position="286"/>
    </location>
    <ligand>
        <name>L-glutamine</name>
        <dbReference type="ChEBI" id="CHEBI:58359"/>
    </ligand>
</feature>
<feature type="binding site" evidence="8">
    <location>
        <position position="46"/>
    </location>
    <ligand>
        <name>L-glutamine</name>
        <dbReference type="ChEBI" id="CHEBI:58359"/>
    </ligand>
</feature>
<dbReference type="UniPathway" id="UPA00070">
    <property type="reaction ID" value="UER00115"/>
</dbReference>
<dbReference type="CDD" id="cd01744">
    <property type="entry name" value="GATase1_CPSase"/>
    <property type="match status" value="1"/>
</dbReference>
<comment type="function">
    <text evidence="8">Small subunit of the glutamine-dependent carbamoyl phosphate synthetase (CPSase). CPSase catalyzes the formation of carbamoyl phosphate from the ammonia moiety of glutamine, carbonate, and phosphate donated by ATP, constituting the first step of 2 biosynthetic pathways, one leading to arginine and/or urea and the other to pyrimidine nucleotides. The small subunit (glutamine amidotransferase) binds and cleaves glutamine to supply the large subunit with the substrate ammonia.</text>
</comment>
<dbReference type="GO" id="GO:0006526">
    <property type="term" value="P:L-arginine biosynthetic process"/>
    <property type="evidence" value="ECO:0007669"/>
    <property type="project" value="UniProtKB-UniRule"/>
</dbReference>
<feature type="active site" evidence="8">
    <location>
        <position position="329"/>
    </location>
</feature>
<dbReference type="SUPFAM" id="SSF52021">
    <property type="entry name" value="Carbamoyl phosphate synthetase, small subunit N-terminal domain"/>
    <property type="match status" value="1"/>
</dbReference>
<dbReference type="SMART" id="SM01097">
    <property type="entry name" value="CPSase_sm_chain"/>
    <property type="match status" value="1"/>
</dbReference>
<dbReference type="STRING" id="568899.SAMN05192534_11828"/>
<dbReference type="GO" id="GO:0006207">
    <property type="term" value="P:'de novo' pyrimidine nucleobase biosynthetic process"/>
    <property type="evidence" value="ECO:0007669"/>
    <property type="project" value="InterPro"/>
</dbReference>
<keyword evidence="8" id="KW-0028">Amino-acid biosynthesis</keyword>
<dbReference type="Proteomes" id="UP000199163">
    <property type="component" value="Unassembled WGS sequence"/>
</dbReference>
<dbReference type="PROSITE" id="PS51273">
    <property type="entry name" value="GATASE_TYPE_1"/>
    <property type="match status" value="1"/>
</dbReference>
<dbReference type="HAMAP" id="MF_01209">
    <property type="entry name" value="CPSase_S_chain"/>
    <property type="match status" value="1"/>
</dbReference>
<proteinExistence type="inferred from homology"/>
<keyword evidence="8" id="KW-0055">Arginine biosynthesis</keyword>
<dbReference type="PRINTS" id="PR00099">
    <property type="entry name" value="CPSGATASE"/>
</dbReference>
<dbReference type="InterPro" id="IPR006274">
    <property type="entry name" value="CarbamoylP_synth_ssu"/>
</dbReference>
<feature type="active site" description="Nucleophile" evidence="8">
    <location>
        <position position="244"/>
    </location>
</feature>
<keyword evidence="8" id="KW-0665">Pyrimidine biosynthesis</keyword>
<dbReference type="GO" id="GO:0005524">
    <property type="term" value="F:ATP binding"/>
    <property type="evidence" value="ECO:0007669"/>
    <property type="project" value="UniProtKB-UniRule"/>
</dbReference>
<feature type="active site" evidence="8">
    <location>
        <position position="331"/>
    </location>
</feature>
<dbReference type="EC" id="6.3.5.5" evidence="8"/>
<feature type="binding site" evidence="8">
    <location>
        <position position="219"/>
    </location>
    <ligand>
        <name>L-glutamine</name>
        <dbReference type="ChEBI" id="CHEBI:58359"/>
    </ligand>
</feature>
<dbReference type="PANTHER" id="PTHR43418">
    <property type="entry name" value="MULTIFUNCTIONAL TRYPTOPHAN BIOSYNTHESIS PROTEIN-RELATED"/>
    <property type="match status" value="1"/>
</dbReference>
<comment type="caution">
    <text evidence="8">Lacks conserved residue(s) required for the propagation of feature annotation.</text>
</comment>
<dbReference type="Pfam" id="PF00988">
    <property type="entry name" value="CPSase_sm_chain"/>
    <property type="match status" value="1"/>
</dbReference>
<evidence type="ECO:0000256" key="1">
    <source>
        <dbReference type="ARBA" id="ARBA00005077"/>
    </source>
</evidence>
<keyword evidence="3 8" id="KW-0436">Ligase</keyword>
<sequence>MKGYIKLESGEVFEGTMVSDNQEEIYGEIVFFTGMTGYQEVMTDPSFHGQIVVFTYPLIGNYGWNEHDYESIKPQPAGMVVSEAASDVFHYEAKQTIEEAAKKAGVPIIKGADTRAIVKSIREKGDMGAVMTTSAENTDVRAYQPIGEQMLIDKVAVSAPVTFGDGEQHIALLDFGYKQSMVRSLVKKGCKVTVVPFNTPMEEIEALEPDGLLFSNGPGNPKQLQEWLPHYKQLAQTYPSLGICLGHQLLALAFGGDTEKLRFGHRGANQPVQDKQTKKVFMTSQNHSYVVKEDSLPDGEFSVQYININDGSVEGLSHSKHDITTVQFHPEAHPGPADSEEIFDQFLQHLKKKGREKTYA</sequence>
<feature type="binding site" evidence="8">
    <location>
        <position position="245"/>
    </location>
    <ligand>
        <name>L-glutamine</name>
        <dbReference type="ChEBI" id="CHEBI:58359"/>
    </ligand>
</feature>
<dbReference type="Gene3D" id="3.50.30.20">
    <property type="entry name" value="Carbamoyl-phosphate synthase small subunit, N-terminal domain"/>
    <property type="match status" value="1"/>
</dbReference>
<dbReference type="GO" id="GO:0004359">
    <property type="term" value="F:glutaminase activity"/>
    <property type="evidence" value="ECO:0007669"/>
    <property type="project" value="RHEA"/>
</dbReference>
<dbReference type="InterPro" id="IPR050472">
    <property type="entry name" value="Anth_synth/Amidotransfase"/>
</dbReference>
<comment type="catalytic activity">
    <reaction evidence="8">
        <text>L-glutamine + H2O = L-glutamate + NH4(+)</text>
        <dbReference type="Rhea" id="RHEA:15889"/>
        <dbReference type="ChEBI" id="CHEBI:15377"/>
        <dbReference type="ChEBI" id="CHEBI:28938"/>
        <dbReference type="ChEBI" id="CHEBI:29985"/>
        <dbReference type="ChEBI" id="CHEBI:58359"/>
    </reaction>
</comment>
<evidence type="ECO:0000256" key="5">
    <source>
        <dbReference type="ARBA" id="ARBA00022840"/>
    </source>
</evidence>
<evidence type="ECO:0000256" key="7">
    <source>
        <dbReference type="ARBA" id="ARBA00048816"/>
    </source>
</evidence>
<evidence type="ECO:0000313" key="11">
    <source>
        <dbReference type="Proteomes" id="UP000199163"/>
    </source>
</evidence>
<feature type="region of interest" description="CPSase" evidence="8">
    <location>
        <begin position="1"/>
        <end position="168"/>
    </location>
</feature>
<gene>
    <name evidence="8" type="primary">carA</name>
    <name evidence="10" type="ORF">SAMN05192534_11828</name>
</gene>
<dbReference type="InterPro" id="IPR035686">
    <property type="entry name" value="CPSase_GATase1"/>
</dbReference>
<feature type="binding site" evidence="8">
    <location>
        <position position="217"/>
    </location>
    <ligand>
        <name>L-glutamine</name>
        <dbReference type="ChEBI" id="CHEBI:58359"/>
    </ligand>
</feature>